<reference evidence="2 3" key="1">
    <citation type="journal article" date="2011" name="J. Bacteriol.">
        <title>Genome sequence of the halotolerant marine bacterium Myxococcus fulvus HW-1.</title>
        <authorList>
            <person name="Li Z.F."/>
            <person name="Li X."/>
            <person name="Liu H."/>
            <person name="Liu X."/>
            <person name="Han K."/>
            <person name="Wu Z.H."/>
            <person name="Hu W."/>
            <person name="Li F.F."/>
            <person name="Li Y.Z."/>
        </authorList>
    </citation>
    <scope>NUCLEOTIDE SEQUENCE [LARGE SCALE GENOMIC DNA]</scope>
    <source>
        <strain evidence="3">ATCC BAA-855 / HW-1</strain>
    </source>
</reference>
<protein>
    <submittedName>
        <fullName evidence="2">Putative lipoprotein</fullName>
    </submittedName>
</protein>
<proteinExistence type="predicted"/>
<dbReference type="EMBL" id="CP002830">
    <property type="protein sequence ID" value="AEI64635.1"/>
    <property type="molecule type" value="Genomic_DNA"/>
</dbReference>
<dbReference type="eggNOG" id="ENOG5033CDI">
    <property type="taxonomic scope" value="Bacteria"/>
</dbReference>
<feature type="compositionally biased region" description="Acidic residues" evidence="1">
    <location>
        <begin position="300"/>
        <end position="342"/>
    </location>
</feature>
<feature type="region of interest" description="Disordered" evidence="1">
    <location>
        <begin position="296"/>
        <end position="462"/>
    </location>
</feature>
<evidence type="ECO:0000313" key="3">
    <source>
        <dbReference type="Proteomes" id="UP000000488"/>
    </source>
</evidence>
<feature type="compositionally biased region" description="Gly residues" evidence="1">
    <location>
        <begin position="424"/>
        <end position="436"/>
    </location>
</feature>
<name>F8CBM0_MYXFH</name>
<dbReference type="STRING" id="483219.LILAB_13650"/>
<sequence>MRQRGLHRFTWGTALAVLLGTTACGDGASIADEDAGSDTVQDDAGQPDGSTPLEPDAGPPPEDPYADEVVLFEPGDFAGFGQDRFPDVVLGPPSGLGADNGSLDVLSLGRGGEIVLRFTDVAVVDGPGVDLLVFENAFLVPGGATYSERGIVSVSDDGVTWYEFPCASTDAEGGYPGCAGVKPVYANPANGISATDPAVAGGDGFDLATVGLSQARYVRIVDTGDNRYGGTSGGFDLDAVAVVNGVSLNQDAVRLRSAEAVDEDEEKKYRAAGLAFRAKVEGDLAELKAEVKKLHKLLPDEEEDDLEEEEQEQPEDTPEEEERESPEDEERDGAETPPDEEARDGAEAPPEEEPAPATAMSPVHDGGGGPPRRAPRAAQGHLCPGGVRRGVRRRVAGRRGARPSRRGRAGPGLCGTTNPRATGRGLGGGLPGGSSRAGGPRRRFGGPRPPGIPGPGGGPRVTRLLHGALAHLHPR</sequence>
<organism evidence="2 3">
    <name type="scientific">Myxococcus fulvus (strain ATCC BAA-855 / HW-1)</name>
    <dbReference type="NCBI Taxonomy" id="483219"/>
    <lineage>
        <taxon>Bacteria</taxon>
        <taxon>Pseudomonadati</taxon>
        <taxon>Myxococcota</taxon>
        <taxon>Myxococcia</taxon>
        <taxon>Myxococcales</taxon>
        <taxon>Cystobacterineae</taxon>
        <taxon>Myxococcaceae</taxon>
        <taxon>Myxococcus</taxon>
    </lineage>
</organism>
<dbReference type="HOGENOM" id="CLU_574678_0_0_7"/>
<evidence type="ECO:0000256" key="1">
    <source>
        <dbReference type="SAM" id="MobiDB-lite"/>
    </source>
</evidence>
<keyword evidence="2" id="KW-0449">Lipoprotein</keyword>
<dbReference type="Proteomes" id="UP000000488">
    <property type="component" value="Chromosome"/>
</dbReference>
<gene>
    <name evidence="2" type="ordered locus">LILAB_13650</name>
</gene>
<feature type="compositionally biased region" description="Basic residues" evidence="1">
    <location>
        <begin position="389"/>
        <end position="408"/>
    </location>
</feature>
<accession>F8CBM0</accession>
<feature type="region of interest" description="Disordered" evidence="1">
    <location>
        <begin position="29"/>
        <end position="66"/>
    </location>
</feature>
<dbReference type="KEGG" id="mfu:LILAB_13650"/>
<dbReference type="AlphaFoldDB" id="F8CBM0"/>
<dbReference type="PROSITE" id="PS51257">
    <property type="entry name" value="PROKAR_LIPOPROTEIN"/>
    <property type="match status" value="1"/>
</dbReference>
<evidence type="ECO:0000313" key="2">
    <source>
        <dbReference type="EMBL" id="AEI64635.1"/>
    </source>
</evidence>